<feature type="compositionally biased region" description="Low complexity" evidence="2">
    <location>
        <begin position="7"/>
        <end position="21"/>
    </location>
</feature>
<organism evidence="4 5">
    <name type="scientific">Microbotryum saponariae</name>
    <dbReference type="NCBI Taxonomy" id="289078"/>
    <lineage>
        <taxon>Eukaryota</taxon>
        <taxon>Fungi</taxon>
        <taxon>Dikarya</taxon>
        <taxon>Basidiomycota</taxon>
        <taxon>Pucciniomycotina</taxon>
        <taxon>Microbotryomycetes</taxon>
        <taxon>Microbotryales</taxon>
        <taxon>Microbotryaceae</taxon>
        <taxon>Microbotryum</taxon>
    </lineage>
</organism>
<dbReference type="Proteomes" id="UP000249723">
    <property type="component" value="Unassembled WGS sequence"/>
</dbReference>
<evidence type="ECO:0000256" key="1">
    <source>
        <dbReference type="ARBA" id="ARBA00007665"/>
    </source>
</evidence>
<dbReference type="Gene3D" id="3.30.230.30">
    <property type="entry name" value="Impact, N-terminal domain"/>
    <property type="match status" value="1"/>
</dbReference>
<comment type="similarity">
    <text evidence="1">Belongs to the IMPACT family.</text>
</comment>
<dbReference type="InterPro" id="IPR036956">
    <property type="entry name" value="Impact_N_sf"/>
</dbReference>
<accession>A0A2X0M709</accession>
<dbReference type="GO" id="GO:0005737">
    <property type="term" value="C:cytoplasm"/>
    <property type="evidence" value="ECO:0007669"/>
    <property type="project" value="TreeGrafter"/>
</dbReference>
<sequence length="333" mass="36319">MSKRPFSSTGIASSQASTSSSPAPPPRRSQPAFTNRGDLSSWILSTTPSSKNPEPPLPQPIFSSPPLTDRRSTFVAHAAPVTSLPQVQVFHAHVKHLISKAHPREADHEMLGYRMIGLKSGKNGLGGEEDWRVQVGGEDDGEKGGRGTITAVLEKRGEVDVVVVVSRWYGGIMLGPDRFRHIATVATQALTALSASTALTETLVHLRQLDDEISHLTASSSPVKTTPPDYTSLDLIKAQRLVLARGKRLELLKRKRKEEDVEMQKELEAFVRDQGGLDGWEEGKGEEGGEVEVLEGDGDGHDLPPLPDLPLDLTREDDDHREEGDQALTQDDE</sequence>
<feature type="region of interest" description="Disordered" evidence="2">
    <location>
        <begin position="1"/>
        <end position="68"/>
    </location>
</feature>
<evidence type="ECO:0000313" key="5">
    <source>
        <dbReference type="Proteomes" id="UP000249723"/>
    </source>
</evidence>
<dbReference type="InterPro" id="IPR023582">
    <property type="entry name" value="Impact"/>
</dbReference>
<evidence type="ECO:0000259" key="3">
    <source>
        <dbReference type="Pfam" id="PF01205"/>
    </source>
</evidence>
<proteinExistence type="inferred from homology"/>
<feature type="region of interest" description="Disordered" evidence="2">
    <location>
        <begin position="273"/>
        <end position="333"/>
    </location>
</feature>
<keyword evidence="5" id="KW-1185">Reference proteome</keyword>
<feature type="domain" description="Impact N-terminal" evidence="3">
    <location>
        <begin position="70"/>
        <end position="190"/>
    </location>
</feature>
<dbReference type="SUPFAM" id="SSF54211">
    <property type="entry name" value="Ribosomal protein S5 domain 2-like"/>
    <property type="match status" value="1"/>
</dbReference>
<dbReference type="PANTHER" id="PTHR16301:SF25">
    <property type="entry name" value="PROTEIN IMPACT"/>
    <property type="match status" value="1"/>
</dbReference>
<gene>
    <name evidence="4" type="ORF">BZ3500_MVSOF-1268-A1-R1_CHR1-3G01703</name>
</gene>
<dbReference type="GO" id="GO:0140469">
    <property type="term" value="P:GCN2-mediated signaling"/>
    <property type="evidence" value="ECO:0007669"/>
    <property type="project" value="TreeGrafter"/>
</dbReference>
<reference evidence="5" key="1">
    <citation type="submission" date="2016-10" db="EMBL/GenBank/DDBJ databases">
        <authorList>
            <person name="Jeantristanb JTB J.-T."/>
            <person name="Ricardo R."/>
        </authorList>
    </citation>
    <scope>NUCLEOTIDE SEQUENCE [LARGE SCALE GENOMIC DNA]</scope>
</reference>
<evidence type="ECO:0000313" key="4">
    <source>
        <dbReference type="EMBL" id="SCZ89980.1"/>
    </source>
</evidence>
<dbReference type="PANTHER" id="PTHR16301">
    <property type="entry name" value="IMPACT-RELATED"/>
    <property type="match status" value="1"/>
</dbReference>
<evidence type="ECO:0000256" key="2">
    <source>
        <dbReference type="SAM" id="MobiDB-lite"/>
    </source>
</evidence>
<dbReference type="InterPro" id="IPR001498">
    <property type="entry name" value="Impact_N"/>
</dbReference>
<dbReference type="GO" id="GO:0006446">
    <property type="term" value="P:regulation of translational initiation"/>
    <property type="evidence" value="ECO:0007669"/>
    <property type="project" value="TreeGrafter"/>
</dbReference>
<name>A0A2X0M709_9BASI</name>
<feature type="compositionally biased region" description="Acidic residues" evidence="2">
    <location>
        <begin position="288"/>
        <end position="297"/>
    </location>
</feature>
<dbReference type="InterPro" id="IPR020568">
    <property type="entry name" value="Ribosomal_Su5_D2-typ_SF"/>
</dbReference>
<dbReference type="Pfam" id="PF01205">
    <property type="entry name" value="Impact_N"/>
    <property type="match status" value="1"/>
</dbReference>
<feature type="compositionally biased region" description="Polar residues" evidence="2">
    <location>
        <begin position="42"/>
        <end position="52"/>
    </location>
</feature>
<dbReference type="AlphaFoldDB" id="A0A2X0M709"/>
<feature type="compositionally biased region" description="Basic and acidic residues" evidence="2">
    <location>
        <begin position="313"/>
        <end position="324"/>
    </location>
</feature>
<dbReference type="EMBL" id="FMWP01000014">
    <property type="protein sequence ID" value="SCZ89980.1"/>
    <property type="molecule type" value="Genomic_DNA"/>
</dbReference>
<dbReference type="STRING" id="289078.A0A2X0M709"/>
<protein>
    <submittedName>
        <fullName evidence="4">BZ3500_MvSof-1268-A1-R1_Chr1-3g01703 protein</fullName>
    </submittedName>
</protein>